<dbReference type="InterPro" id="IPR036397">
    <property type="entry name" value="RNaseH_sf"/>
</dbReference>
<dbReference type="InterPro" id="IPR051917">
    <property type="entry name" value="Transposase-Integrase"/>
</dbReference>
<dbReference type="PANTHER" id="PTHR10948:SF23">
    <property type="entry name" value="TRANSPOSASE INSI FOR INSERTION SEQUENCE ELEMENT IS30A-RELATED"/>
    <property type="match status" value="1"/>
</dbReference>
<dbReference type="KEGG" id="sfol:H3H32_05100"/>
<dbReference type="PROSITE" id="PS50994">
    <property type="entry name" value="INTEGRASE"/>
    <property type="match status" value="1"/>
</dbReference>
<dbReference type="AlphaFoldDB" id="A0A7G5GZN5"/>
<dbReference type="PANTHER" id="PTHR10948">
    <property type="entry name" value="TRANSPOSASE"/>
    <property type="match status" value="1"/>
</dbReference>
<dbReference type="InterPro" id="IPR001584">
    <property type="entry name" value="Integrase_cat-core"/>
</dbReference>
<evidence type="ECO:0000313" key="3">
    <source>
        <dbReference type="Proteomes" id="UP000515369"/>
    </source>
</evidence>
<dbReference type="EMBL" id="CP059732">
    <property type="protein sequence ID" value="QMW04327.1"/>
    <property type="molecule type" value="Genomic_DNA"/>
</dbReference>
<dbReference type="InterPro" id="IPR012337">
    <property type="entry name" value="RNaseH-like_sf"/>
</dbReference>
<feature type="domain" description="Integrase catalytic" evidence="1">
    <location>
        <begin position="1"/>
        <end position="105"/>
    </location>
</feature>
<dbReference type="GO" id="GO:0015074">
    <property type="term" value="P:DNA integration"/>
    <property type="evidence" value="ECO:0007669"/>
    <property type="project" value="InterPro"/>
</dbReference>
<dbReference type="GO" id="GO:0005829">
    <property type="term" value="C:cytosol"/>
    <property type="evidence" value="ECO:0007669"/>
    <property type="project" value="TreeGrafter"/>
</dbReference>
<evidence type="ECO:0000259" key="1">
    <source>
        <dbReference type="PROSITE" id="PS50994"/>
    </source>
</evidence>
<dbReference type="GO" id="GO:0003676">
    <property type="term" value="F:nucleic acid binding"/>
    <property type="evidence" value="ECO:0007669"/>
    <property type="project" value="InterPro"/>
</dbReference>
<proteinExistence type="predicted"/>
<dbReference type="GO" id="GO:0004803">
    <property type="term" value="F:transposase activity"/>
    <property type="evidence" value="ECO:0007669"/>
    <property type="project" value="TreeGrafter"/>
</dbReference>
<name>A0A7G5GZN5_9BACT</name>
<keyword evidence="3" id="KW-1185">Reference proteome</keyword>
<reference evidence="2 3" key="1">
    <citation type="submission" date="2020-07" db="EMBL/GenBank/DDBJ databases">
        <title>Spirosoma foliorum sp. nov., isolated from the leaves on the Nejang mountain Korea, Republic of.</title>
        <authorList>
            <person name="Ho H."/>
            <person name="Lee Y.-J."/>
            <person name="Nurcahyanto D.-A."/>
            <person name="Kim S.-G."/>
        </authorList>
    </citation>
    <scope>NUCLEOTIDE SEQUENCE [LARGE SCALE GENOMIC DNA]</scope>
    <source>
        <strain evidence="2 3">PL0136</strain>
    </source>
</reference>
<organism evidence="2 3">
    <name type="scientific">Spirosoma foliorum</name>
    <dbReference type="NCBI Taxonomy" id="2710596"/>
    <lineage>
        <taxon>Bacteria</taxon>
        <taxon>Pseudomonadati</taxon>
        <taxon>Bacteroidota</taxon>
        <taxon>Cytophagia</taxon>
        <taxon>Cytophagales</taxon>
        <taxon>Cytophagaceae</taxon>
        <taxon>Spirosoma</taxon>
    </lineage>
</organism>
<gene>
    <name evidence="2" type="ORF">H3H32_05100</name>
</gene>
<protein>
    <submittedName>
        <fullName evidence="2">IS30 family transposase</fullName>
    </submittedName>
</protein>
<dbReference type="InterPro" id="IPR053392">
    <property type="entry name" value="Transposase_IS30-like"/>
</dbReference>
<dbReference type="Gene3D" id="3.30.420.10">
    <property type="entry name" value="Ribonuclease H-like superfamily/Ribonuclease H"/>
    <property type="match status" value="1"/>
</dbReference>
<evidence type="ECO:0000313" key="2">
    <source>
        <dbReference type="EMBL" id="QMW04327.1"/>
    </source>
</evidence>
<accession>A0A7G5GZN5</accession>
<dbReference type="SUPFAM" id="SSF53098">
    <property type="entry name" value="Ribonuclease H-like"/>
    <property type="match status" value="1"/>
</dbReference>
<dbReference type="Proteomes" id="UP000515369">
    <property type="component" value="Chromosome"/>
</dbReference>
<sequence length="105" mass="11981">MKRVEDKSARNTGQAIIACLKESGLPVHTLTSDNGTEFAEYEQVAKTLKTSFYFAHPYHAWERGANEHNNKLIRQFIPKKMDFSQMNHQEVKPTKSGSMTIPARN</sequence>
<dbReference type="GO" id="GO:0032196">
    <property type="term" value="P:transposition"/>
    <property type="evidence" value="ECO:0007669"/>
    <property type="project" value="TreeGrafter"/>
</dbReference>
<dbReference type="NCBIfam" id="NF033563">
    <property type="entry name" value="transpos_IS30"/>
    <property type="match status" value="1"/>
</dbReference>